<dbReference type="PANTHER" id="PTHR38447:SF1">
    <property type="entry name" value="RNA POLYMERASE-BINDING TRANSCRIPTION FACTOR CARD"/>
    <property type="match status" value="1"/>
</dbReference>
<reference evidence="2 3" key="1">
    <citation type="submission" date="2020-08" db="EMBL/GenBank/DDBJ databases">
        <title>Genomic Encyclopedia of Type Strains, Phase IV (KMG-IV): sequencing the most valuable type-strain genomes for metagenomic binning, comparative biology and taxonomic classification.</title>
        <authorList>
            <person name="Goeker M."/>
        </authorList>
    </citation>
    <scope>NUCLEOTIDE SEQUENCE [LARGE SCALE GENOMIC DNA]</scope>
    <source>
        <strain evidence="2 3">DSM 105481</strain>
    </source>
</reference>
<dbReference type="SUPFAM" id="SSF141259">
    <property type="entry name" value="CarD-like"/>
    <property type="match status" value="1"/>
</dbReference>
<evidence type="ECO:0000313" key="3">
    <source>
        <dbReference type="Proteomes" id="UP000626697"/>
    </source>
</evidence>
<dbReference type="Gene3D" id="1.20.58.1290">
    <property type="entry name" value="CarD-like, C-terminal domain"/>
    <property type="match status" value="1"/>
</dbReference>
<sequence>MFNIGDLIIYSAHGICKIDDICEKTVSGITRPYYVLHPIENNHQLTISTPINNDKVVMLELIHQEDADEILESFKNTGIKWIDKPNIRHDIYFDLVNTGDRKEIAKVVNTLMRKKIEVELEERKFYEQDRKLLDTTQNILFKELAISLNTTFEEISVKVIRLIKGIK</sequence>
<dbReference type="InterPro" id="IPR052531">
    <property type="entry name" value="CarD-like_regulator"/>
</dbReference>
<evidence type="ECO:0000259" key="1">
    <source>
        <dbReference type="SMART" id="SM01058"/>
    </source>
</evidence>
<dbReference type="EMBL" id="JACJHX010000018">
    <property type="protein sequence ID" value="MBA9028747.1"/>
    <property type="molecule type" value="Genomic_DNA"/>
</dbReference>
<keyword evidence="3" id="KW-1185">Reference proteome</keyword>
<protein>
    <submittedName>
        <fullName evidence="2">CarD family transcriptional regulator</fullName>
    </submittedName>
</protein>
<dbReference type="Pfam" id="PF21095">
    <property type="entry name" value="CarD_C"/>
    <property type="match status" value="1"/>
</dbReference>
<dbReference type="Gene3D" id="2.40.10.170">
    <property type="match status" value="1"/>
</dbReference>
<comment type="caution">
    <text evidence="2">The sequence shown here is derived from an EMBL/GenBank/DDBJ whole genome shotgun (WGS) entry which is preliminary data.</text>
</comment>
<dbReference type="RefSeq" id="WP_028392665.1">
    <property type="nucleotide sequence ID" value="NZ_JACJHX010000018.1"/>
</dbReference>
<feature type="domain" description="CarD-like/TRCF RNAP-interacting" evidence="1">
    <location>
        <begin position="1"/>
        <end position="112"/>
    </location>
</feature>
<dbReference type="InterPro" id="IPR048792">
    <property type="entry name" value="CarD_C"/>
</dbReference>
<proteinExistence type="predicted"/>
<dbReference type="PANTHER" id="PTHR38447">
    <property type="entry name" value="TRANSCRIPTION FACTOR YDEB-RELATED"/>
    <property type="match status" value="1"/>
</dbReference>
<dbReference type="InterPro" id="IPR003711">
    <property type="entry name" value="CarD-like/TRCF_RID"/>
</dbReference>
<organism evidence="2 3">
    <name type="scientific">Peribacillus huizhouensis</name>
    <dbReference type="NCBI Taxonomy" id="1501239"/>
    <lineage>
        <taxon>Bacteria</taxon>
        <taxon>Bacillati</taxon>
        <taxon>Bacillota</taxon>
        <taxon>Bacilli</taxon>
        <taxon>Bacillales</taxon>
        <taxon>Bacillaceae</taxon>
        <taxon>Peribacillus</taxon>
    </lineage>
</organism>
<dbReference type="InterPro" id="IPR036101">
    <property type="entry name" value="CarD-like/TRCF_RID_sf"/>
</dbReference>
<evidence type="ECO:0000313" key="2">
    <source>
        <dbReference type="EMBL" id="MBA9028747.1"/>
    </source>
</evidence>
<accession>A0ABR6CUP1</accession>
<dbReference type="InterPro" id="IPR042215">
    <property type="entry name" value="CarD-like_C"/>
</dbReference>
<gene>
    <name evidence="2" type="ORF">HNP81_004068</name>
</gene>
<dbReference type="Pfam" id="PF02559">
    <property type="entry name" value="CarD_TRCF_RID"/>
    <property type="match status" value="1"/>
</dbReference>
<name>A0ABR6CUP1_9BACI</name>
<dbReference type="Proteomes" id="UP000626697">
    <property type="component" value="Unassembled WGS sequence"/>
</dbReference>
<dbReference type="SMART" id="SM01058">
    <property type="entry name" value="CarD_TRCF"/>
    <property type="match status" value="1"/>
</dbReference>